<sequence length="456" mass="50255">MKPTTTTSDRPCVVVFPDAPWNNTLFSAHLSPIAAKHPIRWVTNNPQRSLAGAPSNVTALSTGELQRVDWSRVTAFVLHPCWAAAVLPLRPRLLGAWTAGEAGEDQLEANWRGRLAGEASFVMTLSEPYYLDLSFRRDNVFVWDGADETSDWFASQAGLWAADGTDPSPLCRLQRQRREAAYREKLSERGENSVFMFYRSVYLYLLGDTAGAERELLGAFEHAVLQGDEHALDGIYRFRSALLASQGKLKSAVQAYEATATTPIERARAEELRRRLADGEHELVAVMLLRLNDDHREAAARLEKLVDELATRVGGDTEQANVADDENGESDAGGVQHAKGSTKDMRTNADGQWSNLYADHTSTARQLLVDSLLQSGCVRRASQWLGQRAALSAKDRTDYELLQGTALLLNGCRREAILSFLRATEMRQDAIGALTELSLLDAAVQRLADGGTATLR</sequence>
<dbReference type="EMBL" id="JACXZA010000004">
    <property type="protein sequence ID" value="MBD3920677.1"/>
    <property type="molecule type" value="Genomic_DNA"/>
</dbReference>
<accession>A0ABR8N007</accession>
<keyword evidence="3" id="KW-1185">Reference proteome</keyword>
<feature type="region of interest" description="Disordered" evidence="1">
    <location>
        <begin position="316"/>
        <end position="347"/>
    </location>
</feature>
<name>A0ABR8N007_9BACL</name>
<reference evidence="2 3" key="1">
    <citation type="submission" date="2020-09" db="EMBL/GenBank/DDBJ databases">
        <title>Paenibacillus sp. strain PR3 16S rRNA gene Genome sequencing and assembly.</title>
        <authorList>
            <person name="Kim J."/>
        </authorList>
    </citation>
    <scope>NUCLEOTIDE SEQUENCE [LARGE SCALE GENOMIC DNA]</scope>
    <source>
        <strain evidence="2 3">PR3</strain>
    </source>
</reference>
<evidence type="ECO:0000313" key="3">
    <source>
        <dbReference type="Proteomes" id="UP000609346"/>
    </source>
</evidence>
<proteinExistence type="predicted"/>
<comment type="caution">
    <text evidence="2">The sequence shown here is derived from an EMBL/GenBank/DDBJ whole genome shotgun (WGS) entry which is preliminary data.</text>
</comment>
<evidence type="ECO:0000313" key="2">
    <source>
        <dbReference type="EMBL" id="MBD3920677.1"/>
    </source>
</evidence>
<dbReference type="RefSeq" id="WP_191204957.1">
    <property type="nucleotide sequence ID" value="NZ_JACXZA010000004.1"/>
</dbReference>
<gene>
    <name evidence="2" type="ORF">H8B09_18070</name>
</gene>
<dbReference type="Proteomes" id="UP000609346">
    <property type="component" value="Unassembled WGS sequence"/>
</dbReference>
<organism evidence="2 3">
    <name type="scientific">Paenibacillus terricola</name>
    <dbReference type="NCBI Taxonomy" id="2763503"/>
    <lineage>
        <taxon>Bacteria</taxon>
        <taxon>Bacillati</taxon>
        <taxon>Bacillota</taxon>
        <taxon>Bacilli</taxon>
        <taxon>Bacillales</taxon>
        <taxon>Paenibacillaceae</taxon>
        <taxon>Paenibacillus</taxon>
    </lineage>
</organism>
<protein>
    <submittedName>
        <fullName evidence="2">Uncharacterized protein</fullName>
    </submittedName>
</protein>
<evidence type="ECO:0000256" key="1">
    <source>
        <dbReference type="SAM" id="MobiDB-lite"/>
    </source>
</evidence>